<evidence type="ECO:0000259" key="4">
    <source>
        <dbReference type="Pfam" id="PF22671"/>
    </source>
</evidence>
<dbReference type="InterPro" id="IPR052042">
    <property type="entry name" value="Tail_sheath_structural"/>
</dbReference>
<evidence type="ECO:0000259" key="3">
    <source>
        <dbReference type="Pfam" id="PF17482"/>
    </source>
</evidence>
<evidence type="ECO:0000313" key="6">
    <source>
        <dbReference type="Proteomes" id="UP000061665"/>
    </source>
</evidence>
<dbReference type="Proteomes" id="UP000061665">
    <property type="component" value="Unassembled WGS sequence"/>
</dbReference>
<proteinExistence type="inferred from homology"/>
<evidence type="ECO:0000259" key="2">
    <source>
        <dbReference type="Pfam" id="PF04984"/>
    </source>
</evidence>
<feature type="domain" description="Tail sheath protein C-terminal" evidence="3">
    <location>
        <begin position="369"/>
        <end position="471"/>
    </location>
</feature>
<dbReference type="Pfam" id="PF22671">
    <property type="entry name" value="Gp18_domIII_N"/>
    <property type="match status" value="1"/>
</dbReference>
<comment type="caution">
    <text evidence="5">The sequence shown here is derived from an EMBL/GenBank/DDBJ whole genome shotgun (WGS) entry which is preliminary data.</text>
</comment>
<comment type="similarity">
    <text evidence="1">Belongs to the myoviridae tail sheath protein family.</text>
</comment>
<reference evidence="5 6" key="1">
    <citation type="submission" date="2015-11" db="EMBL/GenBank/DDBJ databases">
        <title>Expanding the genomic diversity of Burkholderia species for the development of highly accurate diagnostics.</title>
        <authorList>
            <person name="Sahl J."/>
            <person name="Keim P."/>
            <person name="Wagner D."/>
        </authorList>
    </citation>
    <scope>NUCLEOTIDE SEQUENCE [LARGE SCALE GENOMIC DNA]</scope>
    <source>
        <strain evidence="5 6">MSMB2058</strain>
    </source>
</reference>
<evidence type="ECO:0008006" key="7">
    <source>
        <dbReference type="Google" id="ProtNLM"/>
    </source>
</evidence>
<dbReference type="InterPro" id="IPR020287">
    <property type="entry name" value="Tail_sheath_C"/>
</dbReference>
<gene>
    <name evidence="5" type="ORF">WJ53_17670</name>
</gene>
<feature type="domain" description="Tail sheath protein subtilisin-like" evidence="2">
    <location>
        <begin position="245"/>
        <end position="368"/>
    </location>
</feature>
<dbReference type="RefSeq" id="WP_059723799.1">
    <property type="nucleotide sequence ID" value="NZ_LOYI01000038.1"/>
</dbReference>
<evidence type="ECO:0000256" key="1">
    <source>
        <dbReference type="ARBA" id="ARBA00008005"/>
    </source>
</evidence>
<dbReference type="PANTHER" id="PTHR35861:SF1">
    <property type="entry name" value="PHAGE TAIL SHEATH PROTEIN"/>
    <property type="match status" value="1"/>
</dbReference>
<dbReference type="EMBL" id="LOZE01000121">
    <property type="protein sequence ID" value="KVM23308.1"/>
    <property type="molecule type" value="Genomic_DNA"/>
</dbReference>
<dbReference type="PANTHER" id="PTHR35861">
    <property type="match status" value="1"/>
</dbReference>
<organism evidence="5 6">
    <name type="scientific">Burkholderia ubonensis</name>
    <dbReference type="NCBI Taxonomy" id="101571"/>
    <lineage>
        <taxon>Bacteria</taxon>
        <taxon>Pseudomonadati</taxon>
        <taxon>Pseudomonadota</taxon>
        <taxon>Betaproteobacteria</taxon>
        <taxon>Burkholderiales</taxon>
        <taxon>Burkholderiaceae</taxon>
        <taxon>Burkholderia</taxon>
        <taxon>Burkholderia cepacia complex</taxon>
    </lineage>
</organism>
<evidence type="ECO:0000313" key="5">
    <source>
        <dbReference type="EMBL" id="KVM23308.1"/>
    </source>
</evidence>
<feature type="domain" description="Tail sheath protein Gp18-like" evidence="4">
    <location>
        <begin position="28"/>
        <end position="93"/>
    </location>
</feature>
<dbReference type="Pfam" id="PF17482">
    <property type="entry name" value="Phage_sheath_1C"/>
    <property type="match status" value="1"/>
</dbReference>
<protein>
    <recommendedName>
        <fullName evidence="7">Phage tail protein</fullName>
    </recommendedName>
</protein>
<dbReference type="Pfam" id="PF04984">
    <property type="entry name" value="Phage_sheath_1"/>
    <property type="match status" value="1"/>
</dbReference>
<accession>A0AB73FUR7</accession>
<dbReference type="InterPro" id="IPR054564">
    <property type="entry name" value="Gp18_domIII_N"/>
</dbReference>
<sequence>MSTDFLHGVEVLDIDDGPRSISVASSSVIGIVGTAPNADPVAFPLNKPVLIAGSRKEAAKLVALSTSADNGTLPDAIDSILNQAKAVIVVVRVDVAQDAAAQRALVIGGTDANGNYTGLQALMASEHELGFKPRIVIAPGFTHQRVADGVSTLSVDTHGAGYTDGAYTLDVSGGGGGAGALATAVVKNGAVSSCTLTRNGFHYTQPPTFAMPAAAGTPIEAAVFHATVGVVGNAVVGVLQGTILNSLRAIVIADGPGTTDADAIAYAGDFGSRRIYLVDPPVTKTDSRGNNVVSYASACAAGLLAQIDNDKGFWWSPSNQIISGITGTARPIDFTLGDTTSRANLLNAKNVATIIRQNGFRLWGNRTLSSDPKWAFLCVVRTADIIADSLQAAHLWAVDRGITKNYVSDVVEGVNAFLRSLTAKGAILGGKCWADPDLNTPDQIAAGNVAFDFDFGAVNPAERVTFRSHMTNGYITSIFSTSTGS</sequence>
<dbReference type="AlphaFoldDB" id="A0AB73FUR7"/>
<dbReference type="InterPro" id="IPR035089">
    <property type="entry name" value="Phage_sheath_subtilisin"/>
</dbReference>
<name>A0AB73FUR7_9BURK</name>